<sequence length="302" mass="34136">MFSDFLDKQTLTSVSSTLQNVTFYPYFDVVSYTLAALAVRQELGAETLKFSRKHPLSCWLSTMVVAFAGGFVSNFLLGNAIISPFLNNREVLVATFVWYLVFYTPFDLFYKVVTFTPLKLVLVVAKEIQRTKKVYTGVVQAQALFPDAYLVQMLIGTSKGAGAGIIKVFERLIRGTWAPHSHEGLNPSFLTKACLMSALIFTFQRNGIFYDYADFNLIYLCIAVFLVQHKARTVLFGANDTFLPIENKVCQLFIGEYMDKIEEGPNNSFLINEDYTKKLDLNNNILPEPVKGNKKKNKAKKD</sequence>
<reference evidence="2" key="1">
    <citation type="submission" date="2016-11" db="UniProtKB">
        <authorList>
            <consortium name="WormBaseParasite"/>
        </authorList>
    </citation>
    <scope>IDENTIFICATION</scope>
    <source>
        <strain evidence="2">KR3021</strain>
    </source>
</reference>
<evidence type="ECO:0000313" key="2">
    <source>
        <dbReference type="WBParaSite" id="RSKR_0000513200.1"/>
    </source>
</evidence>
<name>A0AC35TWM5_9BILA</name>
<accession>A0AC35TWM5</accession>
<evidence type="ECO:0000313" key="1">
    <source>
        <dbReference type="Proteomes" id="UP000095286"/>
    </source>
</evidence>
<proteinExistence type="predicted"/>
<dbReference type="WBParaSite" id="RSKR_0000513200.1">
    <property type="protein sequence ID" value="RSKR_0000513200.1"/>
    <property type="gene ID" value="RSKR_0000513200"/>
</dbReference>
<organism evidence="1 2">
    <name type="scientific">Rhabditophanes sp. KR3021</name>
    <dbReference type="NCBI Taxonomy" id="114890"/>
    <lineage>
        <taxon>Eukaryota</taxon>
        <taxon>Metazoa</taxon>
        <taxon>Ecdysozoa</taxon>
        <taxon>Nematoda</taxon>
        <taxon>Chromadorea</taxon>
        <taxon>Rhabditida</taxon>
        <taxon>Tylenchina</taxon>
        <taxon>Panagrolaimomorpha</taxon>
        <taxon>Strongyloidoidea</taxon>
        <taxon>Alloionematidae</taxon>
        <taxon>Rhabditophanes</taxon>
    </lineage>
</organism>
<dbReference type="Proteomes" id="UP000095286">
    <property type="component" value="Unplaced"/>
</dbReference>
<protein>
    <submittedName>
        <fullName evidence="2">Trimeric intracellular cation channel type B</fullName>
    </submittedName>
</protein>